<gene>
    <name evidence="1" type="ORF">HG15A2_23660</name>
</gene>
<protein>
    <recommendedName>
        <fullName evidence="3">PEP-CTERM sorting domain-containing protein</fullName>
    </recommendedName>
</protein>
<accession>A0A517MW22</accession>
<organism evidence="1 2">
    <name type="scientific">Adhaeretor mobilis</name>
    <dbReference type="NCBI Taxonomy" id="1930276"/>
    <lineage>
        <taxon>Bacteria</taxon>
        <taxon>Pseudomonadati</taxon>
        <taxon>Planctomycetota</taxon>
        <taxon>Planctomycetia</taxon>
        <taxon>Pirellulales</taxon>
        <taxon>Lacipirellulaceae</taxon>
        <taxon>Adhaeretor</taxon>
    </lineage>
</organism>
<evidence type="ECO:0000313" key="2">
    <source>
        <dbReference type="Proteomes" id="UP000319852"/>
    </source>
</evidence>
<keyword evidence="2" id="KW-1185">Reference proteome</keyword>
<name>A0A517MW22_9BACT</name>
<reference evidence="1 2" key="1">
    <citation type="submission" date="2019-02" db="EMBL/GenBank/DDBJ databases">
        <title>Deep-cultivation of Planctomycetes and their phenomic and genomic characterization uncovers novel biology.</title>
        <authorList>
            <person name="Wiegand S."/>
            <person name="Jogler M."/>
            <person name="Boedeker C."/>
            <person name="Pinto D."/>
            <person name="Vollmers J."/>
            <person name="Rivas-Marin E."/>
            <person name="Kohn T."/>
            <person name="Peeters S.H."/>
            <person name="Heuer A."/>
            <person name="Rast P."/>
            <person name="Oberbeckmann S."/>
            <person name="Bunk B."/>
            <person name="Jeske O."/>
            <person name="Meyerdierks A."/>
            <person name="Storesund J.E."/>
            <person name="Kallscheuer N."/>
            <person name="Luecker S."/>
            <person name="Lage O.M."/>
            <person name="Pohl T."/>
            <person name="Merkel B.J."/>
            <person name="Hornburger P."/>
            <person name="Mueller R.-W."/>
            <person name="Bruemmer F."/>
            <person name="Labrenz M."/>
            <person name="Spormann A.M."/>
            <person name="Op den Camp H."/>
            <person name="Overmann J."/>
            <person name="Amann R."/>
            <person name="Jetten M.S.M."/>
            <person name="Mascher T."/>
            <person name="Medema M.H."/>
            <person name="Devos D.P."/>
            <person name="Kaster A.-K."/>
            <person name="Ovreas L."/>
            <person name="Rohde M."/>
            <person name="Galperin M.Y."/>
            <person name="Jogler C."/>
        </authorList>
    </citation>
    <scope>NUCLEOTIDE SEQUENCE [LARGE SCALE GENOMIC DNA]</scope>
    <source>
        <strain evidence="1 2">HG15A2</strain>
    </source>
</reference>
<dbReference type="Proteomes" id="UP000319852">
    <property type="component" value="Chromosome"/>
</dbReference>
<proteinExistence type="predicted"/>
<dbReference type="KEGG" id="amob:HG15A2_23660"/>
<dbReference type="EMBL" id="CP036263">
    <property type="protein sequence ID" value="QDS99076.1"/>
    <property type="molecule type" value="Genomic_DNA"/>
</dbReference>
<dbReference type="AlphaFoldDB" id="A0A517MW22"/>
<evidence type="ECO:0000313" key="1">
    <source>
        <dbReference type="EMBL" id="QDS99076.1"/>
    </source>
</evidence>
<sequence>MGDSLMKRHELVIPKNRIGKFDRHYNGIAWANPSKVLPRLSSTFLVAALIAVLIGLPRVSGAVFDATLVGDTFISSDATENTTNFSDSAVLKFRTHSSTWRNPLIQFDLPVLPAGEQIVQAELIITSAQDTTGIGGTPDIEVLATTTAIDMATVTYVNSTPSLQTGGEDFTSALLWTGLVGDFDSNGVVEGADFLLWQRNATIGNLSDWEANYASPNSPRVWSDFSTESVIPGEDFTTGQVVTYADTDGAAGMLKFVQDHISGSGTVTVNFGLGFVLREGNDGTSSVGWTIHSSDGSGTAPILRLTTETVPSQSVAFAIPEPIGGLLLALGLMALSAVRIKTN</sequence>
<evidence type="ECO:0008006" key="3">
    <source>
        <dbReference type="Google" id="ProtNLM"/>
    </source>
</evidence>